<evidence type="ECO:0000256" key="1">
    <source>
        <dbReference type="SAM" id="MobiDB-lite"/>
    </source>
</evidence>
<name>A0A9X0CXI5_9CNID</name>
<dbReference type="EMBL" id="MU826359">
    <property type="protein sequence ID" value="KAJ7379196.1"/>
    <property type="molecule type" value="Genomic_DNA"/>
</dbReference>
<dbReference type="AlphaFoldDB" id="A0A9X0CXI5"/>
<evidence type="ECO:0000313" key="2">
    <source>
        <dbReference type="EMBL" id="KAJ7379196.1"/>
    </source>
</evidence>
<accession>A0A9X0CXI5</accession>
<sequence length="245" mass="26791">MTITSTWKQSQKQKGGPPHSKNTNQYSRGKVSKLNNANVEQHQAQIDPPEAERSIQVLGELHNKNKGPKPFSQGHQSGEGSNGGQQGADIPKSRTSRPPSFSDSPQEDDKENEKEKRDGFSKEDSGTESDTEDTTEESSEEDSEEEERPKPSVNSVPPRAKLTLNSLPSKPAVNSVRKPVDESDSEEETGSETEESSERGGRGTGQTCFANKYNQFYGKDARGVASSERASKRAKTWGGRHVEAS</sequence>
<feature type="region of interest" description="Disordered" evidence="1">
    <location>
        <begin position="220"/>
        <end position="245"/>
    </location>
</feature>
<feature type="compositionally biased region" description="Basic and acidic residues" evidence="1">
    <location>
        <begin position="111"/>
        <end position="125"/>
    </location>
</feature>
<keyword evidence="3" id="KW-1185">Reference proteome</keyword>
<feature type="compositionally biased region" description="Polar residues" evidence="1">
    <location>
        <begin position="1"/>
        <end position="13"/>
    </location>
</feature>
<feature type="compositionally biased region" description="Acidic residues" evidence="1">
    <location>
        <begin position="126"/>
        <end position="146"/>
    </location>
</feature>
<proteinExistence type="predicted"/>
<feature type="compositionally biased region" description="Polar residues" evidence="1">
    <location>
        <begin position="20"/>
        <end position="44"/>
    </location>
</feature>
<reference evidence="2" key="1">
    <citation type="submission" date="2023-01" db="EMBL/GenBank/DDBJ databases">
        <title>Genome assembly of the deep-sea coral Lophelia pertusa.</title>
        <authorList>
            <person name="Herrera S."/>
            <person name="Cordes E."/>
        </authorList>
    </citation>
    <scope>NUCLEOTIDE SEQUENCE</scope>
    <source>
        <strain evidence="2">USNM1676648</strain>
        <tissue evidence="2">Polyp</tissue>
    </source>
</reference>
<evidence type="ECO:0000313" key="3">
    <source>
        <dbReference type="Proteomes" id="UP001163046"/>
    </source>
</evidence>
<gene>
    <name evidence="2" type="ORF">OS493_017699</name>
</gene>
<comment type="caution">
    <text evidence="2">The sequence shown here is derived from an EMBL/GenBank/DDBJ whole genome shotgun (WGS) entry which is preliminary data.</text>
</comment>
<feature type="compositionally biased region" description="Acidic residues" evidence="1">
    <location>
        <begin position="182"/>
        <end position="195"/>
    </location>
</feature>
<organism evidence="2 3">
    <name type="scientific">Desmophyllum pertusum</name>
    <dbReference type="NCBI Taxonomy" id="174260"/>
    <lineage>
        <taxon>Eukaryota</taxon>
        <taxon>Metazoa</taxon>
        <taxon>Cnidaria</taxon>
        <taxon>Anthozoa</taxon>
        <taxon>Hexacorallia</taxon>
        <taxon>Scleractinia</taxon>
        <taxon>Caryophylliina</taxon>
        <taxon>Caryophylliidae</taxon>
        <taxon>Desmophyllum</taxon>
    </lineage>
</organism>
<protein>
    <submittedName>
        <fullName evidence="2">Uncharacterized protein</fullName>
    </submittedName>
</protein>
<dbReference type="Proteomes" id="UP001163046">
    <property type="component" value="Unassembled WGS sequence"/>
</dbReference>
<feature type="region of interest" description="Disordered" evidence="1">
    <location>
        <begin position="1"/>
        <end position="208"/>
    </location>
</feature>